<reference evidence="5 7" key="1">
    <citation type="journal article" date="2008" name="Science">
        <title>The Physcomitrella genome reveals evolutionary insights into the conquest of land by plants.</title>
        <authorList>
            <person name="Rensing S."/>
            <person name="Lang D."/>
            <person name="Zimmer A."/>
            <person name="Terry A."/>
            <person name="Salamov A."/>
            <person name="Shapiro H."/>
            <person name="Nishiyama T."/>
            <person name="Perroud P.-F."/>
            <person name="Lindquist E."/>
            <person name="Kamisugi Y."/>
            <person name="Tanahashi T."/>
            <person name="Sakakibara K."/>
            <person name="Fujita T."/>
            <person name="Oishi K."/>
            <person name="Shin-I T."/>
            <person name="Kuroki Y."/>
            <person name="Toyoda A."/>
            <person name="Suzuki Y."/>
            <person name="Hashimoto A."/>
            <person name="Yamaguchi K."/>
            <person name="Sugano A."/>
            <person name="Kohara Y."/>
            <person name="Fujiyama A."/>
            <person name="Anterola A."/>
            <person name="Aoki S."/>
            <person name="Ashton N."/>
            <person name="Barbazuk W.B."/>
            <person name="Barker E."/>
            <person name="Bennetzen J."/>
            <person name="Bezanilla M."/>
            <person name="Blankenship R."/>
            <person name="Cho S.H."/>
            <person name="Dutcher S."/>
            <person name="Estelle M."/>
            <person name="Fawcett J.A."/>
            <person name="Gundlach H."/>
            <person name="Hanada K."/>
            <person name="Heyl A."/>
            <person name="Hicks K.A."/>
            <person name="Hugh J."/>
            <person name="Lohr M."/>
            <person name="Mayer K."/>
            <person name="Melkozernov A."/>
            <person name="Murata T."/>
            <person name="Nelson D."/>
            <person name="Pils B."/>
            <person name="Prigge M."/>
            <person name="Reiss B."/>
            <person name="Renner T."/>
            <person name="Rombauts S."/>
            <person name="Rushton P."/>
            <person name="Sanderfoot A."/>
            <person name="Schween G."/>
            <person name="Shiu S.-H."/>
            <person name="Stueber K."/>
            <person name="Theodoulou F.L."/>
            <person name="Tu H."/>
            <person name="Van de Peer Y."/>
            <person name="Verrier P.J."/>
            <person name="Waters E."/>
            <person name="Wood A."/>
            <person name="Yang L."/>
            <person name="Cove D."/>
            <person name="Cuming A."/>
            <person name="Hasebe M."/>
            <person name="Lucas S."/>
            <person name="Mishler D.B."/>
            <person name="Reski R."/>
            <person name="Grigoriev I."/>
            <person name="Quatrano R.S."/>
            <person name="Boore J.L."/>
        </authorList>
    </citation>
    <scope>NUCLEOTIDE SEQUENCE [LARGE SCALE GENOMIC DNA]</scope>
    <source>
        <strain evidence="6 7">cv. Gransden 2004</strain>
    </source>
</reference>
<dbReference type="GO" id="GO:0005634">
    <property type="term" value="C:nucleus"/>
    <property type="evidence" value="ECO:0000318"/>
    <property type="project" value="GO_Central"/>
</dbReference>
<keyword evidence="7" id="KW-1185">Reference proteome</keyword>
<comment type="similarity">
    <text evidence="1">Belongs to the WIP C2H2-type zinc-finger protein family.</text>
</comment>
<keyword evidence="2" id="KW-0479">Metal-binding</keyword>
<evidence type="ECO:0000256" key="1">
    <source>
        <dbReference type="ARBA" id="ARBA00023452"/>
    </source>
</evidence>
<organism evidence="5">
    <name type="scientific">Physcomitrium patens</name>
    <name type="common">Spreading-leaved earth moss</name>
    <name type="synonym">Physcomitrella patens</name>
    <dbReference type="NCBI Taxonomy" id="3218"/>
    <lineage>
        <taxon>Eukaryota</taxon>
        <taxon>Viridiplantae</taxon>
        <taxon>Streptophyta</taxon>
        <taxon>Embryophyta</taxon>
        <taxon>Bryophyta</taxon>
        <taxon>Bryophytina</taxon>
        <taxon>Bryopsida</taxon>
        <taxon>Funariidae</taxon>
        <taxon>Funariales</taxon>
        <taxon>Funariaceae</taxon>
        <taxon>Physcomitrium</taxon>
    </lineage>
</organism>
<keyword evidence="2" id="KW-0863">Zinc-finger</keyword>
<proteinExistence type="inferred from homology"/>
<dbReference type="STRING" id="3218.A0A2K1KCU2"/>
<dbReference type="GO" id="GO:0008270">
    <property type="term" value="F:zinc ion binding"/>
    <property type="evidence" value="ECO:0007669"/>
    <property type="project" value="UniProtKB-KW"/>
</dbReference>
<feature type="compositionally biased region" description="Low complexity" evidence="3">
    <location>
        <begin position="378"/>
        <end position="423"/>
    </location>
</feature>
<dbReference type="InterPro" id="IPR043584">
    <property type="entry name" value="WIP1/2/3/4/5/6"/>
</dbReference>
<dbReference type="EMBL" id="ABEU02000007">
    <property type="protein sequence ID" value="PNR51605.1"/>
    <property type="molecule type" value="Genomic_DNA"/>
</dbReference>
<dbReference type="Proteomes" id="UP000006727">
    <property type="component" value="Chromosome 7"/>
</dbReference>
<dbReference type="FunFam" id="3.30.160.60:FF:003609">
    <property type="match status" value="1"/>
</dbReference>
<dbReference type="InterPro" id="IPR013087">
    <property type="entry name" value="Znf_C2H2_type"/>
</dbReference>
<dbReference type="PANTHER" id="PTHR45878:SF44">
    <property type="entry name" value="C2H2-TYPE DOMAIN-CONTAINING PROTEIN"/>
    <property type="match status" value="1"/>
</dbReference>
<gene>
    <name evidence="6" type="primary">LOC112285191</name>
    <name evidence="5" type="ORF">PHYPA_010792</name>
</gene>
<dbReference type="SMART" id="SM00355">
    <property type="entry name" value="ZnF_C2H2"/>
    <property type="match status" value="4"/>
</dbReference>
<dbReference type="Gene3D" id="3.30.160.60">
    <property type="entry name" value="Classic Zinc Finger"/>
    <property type="match status" value="2"/>
</dbReference>
<evidence type="ECO:0000313" key="7">
    <source>
        <dbReference type="Proteomes" id="UP000006727"/>
    </source>
</evidence>
<dbReference type="OrthoDB" id="9406869at2759"/>
<dbReference type="FunCoup" id="A0A2K1KCU2">
    <property type="interactions" value="1630"/>
</dbReference>
<evidence type="ECO:0000256" key="2">
    <source>
        <dbReference type="PROSITE-ProRule" id="PRU00042"/>
    </source>
</evidence>
<dbReference type="EnsemblPlants" id="Pp3c7_24100V3.2">
    <property type="protein sequence ID" value="Pp3c7_24100V3.2"/>
    <property type="gene ID" value="Pp3c7_24100"/>
</dbReference>
<reference evidence="6" key="3">
    <citation type="submission" date="2020-12" db="UniProtKB">
        <authorList>
            <consortium name="EnsemblPlants"/>
        </authorList>
    </citation>
    <scope>IDENTIFICATION</scope>
</reference>
<dbReference type="PANTHER" id="PTHR45878">
    <property type="entry name" value="ZINC FINGER PROTEIN WIP2"/>
    <property type="match status" value="1"/>
</dbReference>
<dbReference type="PaxDb" id="3218-PP1S407_13V6.1"/>
<evidence type="ECO:0000256" key="3">
    <source>
        <dbReference type="SAM" id="MobiDB-lite"/>
    </source>
</evidence>
<accession>A0A2K1KCU2</accession>
<dbReference type="InterPro" id="IPR036236">
    <property type="entry name" value="Znf_C2H2_sf"/>
</dbReference>
<dbReference type="GeneID" id="112285191"/>
<dbReference type="Gramene" id="Pp3c7_24100V3.2">
    <property type="protein sequence ID" value="Pp3c7_24100V3.2"/>
    <property type="gene ID" value="Pp3c7_24100"/>
</dbReference>
<dbReference type="SUPFAM" id="SSF57667">
    <property type="entry name" value="beta-beta-alpha zinc fingers"/>
    <property type="match status" value="2"/>
</dbReference>
<dbReference type="KEGG" id="ppp:112285191"/>
<dbReference type="Gramene" id="Pp3c7_24100V3.1">
    <property type="protein sequence ID" value="Pp3c7_24100V3.1"/>
    <property type="gene ID" value="Pp3c7_24100"/>
</dbReference>
<sequence length="561" mass="61021">MAVAAQGLSFYDFSQVAPVSNPTLMLNENGTVSYGSATLSSGAGQSLLSSFGEGSNFGIPTWPESLYASYNTTSLFNLQNFSTPFEDPSPDLFLGSDSDFFNQINGMQSSLASTPAVMHPNLVSTLKSIVAPGPGSPRQDSPHFSYHTCFDQPTTTQQQVSRFQQQQNDRLGSSLLSYAFKPSDVKPIIVAPRTDEADCQAVPLACSQSLKIEKSESEDSIEAAVVSVDLIQNRRPFRCQHEGCNKTFKNPQTMKMHHKTHYTDGFAANKLGVQPLPTLCNSLKAGHNKKIPSRCPKCKKTFVGLYELRRHFGRKHSEGEKPHGCRKCGKKFYVEVDVRDHEKLCGEPIECKCGLKFAFKCNLVAHKKAHPACQDTQTSPSMSSSTSGSAISSNINSNNNQSSSSSSDSDQSRGGSSSPASGRGTRRPREESISPVNSFHSTPLPELKDIPEAPQFKCARYDFSGNFPFSNDTSNSWSSPSSISQYLQVPTFSHFNPLSTASLFPTQQQTPSSFAFHLPQQSPSFDQSYGTIAGLDMGMPSNYNSSSSSLGSSLQGMVRLT</sequence>
<dbReference type="PROSITE" id="PS50157">
    <property type="entry name" value="ZINC_FINGER_C2H2_2"/>
    <property type="match status" value="2"/>
</dbReference>
<dbReference type="AlphaFoldDB" id="A0A2K1KCU2"/>
<evidence type="ECO:0000313" key="5">
    <source>
        <dbReference type="EMBL" id="PNR51605.1"/>
    </source>
</evidence>
<name>A0A2K1KCU2_PHYPA</name>
<feature type="region of interest" description="Disordered" evidence="3">
    <location>
        <begin position="372"/>
        <end position="449"/>
    </location>
</feature>
<feature type="domain" description="C2H2-type" evidence="4">
    <location>
        <begin position="237"/>
        <end position="261"/>
    </location>
</feature>
<dbReference type="EnsemblPlants" id="Pp3c7_24100V3.1">
    <property type="protein sequence ID" value="Pp3c7_24100V3.1"/>
    <property type="gene ID" value="Pp3c7_24100"/>
</dbReference>
<evidence type="ECO:0000313" key="6">
    <source>
        <dbReference type="EnsemblPlants" id="Pp3c7_24100V3.1"/>
    </source>
</evidence>
<dbReference type="RefSeq" id="XP_024381591.1">
    <property type="nucleotide sequence ID" value="XM_024525823.2"/>
</dbReference>
<dbReference type="PROSITE" id="PS00028">
    <property type="entry name" value="ZINC_FINGER_C2H2_1"/>
    <property type="match status" value="2"/>
</dbReference>
<evidence type="ECO:0000259" key="4">
    <source>
        <dbReference type="PROSITE" id="PS50157"/>
    </source>
</evidence>
<dbReference type="GO" id="GO:0003700">
    <property type="term" value="F:DNA-binding transcription factor activity"/>
    <property type="evidence" value="ECO:0000318"/>
    <property type="project" value="GO_Central"/>
</dbReference>
<protein>
    <recommendedName>
        <fullName evidence="4">C2H2-type domain-containing protein</fullName>
    </recommendedName>
</protein>
<feature type="domain" description="C2H2-type" evidence="4">
    <location>
        <begin position="293"/>
        <end position="322"/>
    </location>
</feature>
<reference evidence="5 7" key="2">
    <citation type="journal article" date="2018" name="Plant J.">
        <title>The Physcomitrella patens chromosome-scale assembly reveals moss genome structure and evolution.</title>
        <authorList>
            <person name="Lang D."/>
            <person name="Ullrich K.K."/>
            <person name="Murat F."/>
            <person name="Fuchs J."/>
            <person name="Jenkins J."/>
            <person name="Haas F.B."/>
            <person name="Piednoel M."/>
            <person name="Gundlach H."/>
            <person name="Van Bel M."/>
            <person name="Meyberg R."/>
            <person name="Vives C."/>
            <person name="Morata J."/>
            <person name="Symeonidi A."/>
            <person name="Hiss M."/>
            <person name="Muchero W."/>
            <person name="Kamisugi Y."/>
            <person name="Saleh O."/>
            <person name="Blanc G."/>
            <person name="Decker E.L."/>
            <person name="van Gessel N."/>
            <person name="Grimwood J."/>
            <person name="Hayes R.D."/>
            <person name="Graham S.W."/>
            <person name="Gunter L.E."/>
            <person name="McDaniel S.F."/>
            <person name="Hoernstein S.N.W."/>
            <person name="Larsson A."/>
            <person name="Li F.W."/>
            <person name="Perroud P.F."/>
            <person name="Phillips J."/>
            <person name="Ranjan P."/>
            <person name="Rokshar D.S."/>
            <person name="Rothfels C.J."/>
            <person name="Schneider L."/>
            <person name="Shu S."/>
            <person name="Stevenson D.W."/>
            <person name="Thummler F."/>
            <person name="Tillich M."/>
            <person name="Villarreal Aguilar J.C."/>
            <person name="Widiez T."/>
            <person name="Wong G.K."/>
            <person name="Wymore A."/>
            <person name="Zhang Y."/>
            <person name="Zimmer A.D."/>
            <person name="Quatrano R.S."/>
            <person name="Mayer K.F.X."/>
            <person name="Goodstein D."/>
            <person name="Casacuberta J.M."/>
            <person name="Vandepoele K."/>
            <person name="Reski R."/>
            <person name="Cuming A.C."/>
            <person name="Tuskan G.A."/>
            <person name="Maumus F."/>
            <person name="Salse J."/>
            <person name="Schmutz J."/>
            <person name="Rensing S.A."/>
        </authorList>
    </citation>
    <scope>NUCLEOTIDE SEQUENCE [LARGE SCALE GENOMIC DNA]</scope>
    <source>
        <strain evidence="6 7">cv. Gransden 2004</strain>
    </source>
</reference>
<keyword evidence="2" id="KW-0862">Zinc</keyword>